<gene>
    <name evidence="9" type="ORF">Ocin01_19019</name>
</gene>
<accession>A0A1D2M3V7</accession>
<keyword evidence="7" id="KW-1133">Transmembrane helix</keyword>
<evidence type="ECO:0000256" key="1">
    <source>
        <dbReference type="ARBA" id="ARBA00004167"/>
    </source>
</evidence>
<name>A0A1D2M3V7_ORCCI</name>
<dbReference type="AlphaFoldDB" id="A0A1D2M3V7"/>
<dbReference type="InterPro" id="IPR050122">
    <property type="entry name" value="RTK"/>
</dbReference>
<dbReference type="GO" id="GO:0005524">
    <property type="term" value="F:ATP binding"/>
    <property type="evidence" value="ECO:0007669"/>
    <property type="project" value="UniProtKB-UniRule"/>
</dbReference>
<dbReference type="STRING" id="48709.A0A1D2M3V7"/>
<feature type="transmembrane region" description="Helical" evidence="7">
    <location>
        <begin position="247"/>
        <end position="267"/>
    </location>
</feature>
<reference evidence="9 10" key="1">
    <citation type="journal article" date="2016" name="Genome Biol. Evol.">
        <title>Gene Family Evolution Reflects Adaptation to Soil Environmental Stressors in the Genome of the Collembolan Orchesella cincta.</title>
        <authorList>
            <person name="Faddeeva-Vakhrusheva A."/>
            <person name="Derks M.F."/>
            <person name="Anvar S.Y."/>
            <person name="Agamennone V."/>
            <person name="Suring W."/>
            <person name="Smit S."/>
            <person name="van Straalen N.M."/>
            <person name="Roelofs D."/>
        </authorList>
    </citation>
    <scope>NUCLEOTIDE SEQUENCE [LARGE SCALE GENOMIC DNA]</scope>
    <source>
        <tissue evidence="9">Mixed pool</tissue>
    </source>
</reference>
<feature type="binding site" evidence="5">
    <location>
        <position position="206"/>
    </location>
    <ligand>
        <name>Mg(2+)</name>
        <dbReference type="ChEBI" id="CHEBI:18420"/>
    </ligand>
</feature>
<evidence type="ECO:0000256" key="7">
    <source>
        <dbReference type="SAM" id="Phobius"/>
    </source>
</evidence>
<comment type="caution">
    <text evidence="9">The sequence shown here is derived from an EMBL/GenBank/DDBJ whole genome shotgun (WGS) entry which is preliminary data.</text>
</comment>
<feature type="binding site" evidence="4 6">
    <location>
        <position position="55"/>
    </location>
    <ligand>
        <name>ATP</name>
        <dbReference type="ChEBI" id="CHEBI:30616"/>
    </ligand>
</feature>
<dbReference type="PRINTS" id="PR00109">
    <property type="entry name" value="TYRKINASE"/>
</dbReference>
<keyword evidence="5" id="KW-0479">Metal-binding</keyword>
<dbReference type="OrthoDB" id="7696007at2759"/>
<dbReference type="PROSITE" id="PS00109">
    <property type="entry name" value="PROTEIN_KINASE_TYR"/>
    <property type="match status" value="1"/>
</dbReference>
<dbReference type="GO" id="GO:0004714">
    <property type="term" value="F:transmembrane receptor protein tyrosine kinase activity"/>
    <property type="evidence" value="ECO:0007669"/>
    <property type="project" value="UniProtKB-EC"/>
</dbReference>
<evidence type="ECO:0000259" key="8">
    <source>
        <dbReference type="PROSITE" id="PS50011"/>
    </source>
</evidence>
<keyword evidence="4 6" id="KW-0067">ATP-binding</keyword>
<evidence type="ECO:0000256" key="3">
    <source>
        <dbReference type="PIRSR" id="PIRSR000615-1"/>
    </source>
</evidence>
<dbReference type="SUPFAM" id="SSF56112">
    <property type="entry name" value="Protein kinase-like (PK-like)"/>
    <property type="match status" value="1"/>
</dbReference>
<keyword evidence="5" id="KW-0460">Magnesium</keyword>
<dbReference type="GO" id="GO:0043235">
    <property type="term" value="C:receptor complex"/>
    <property type="evidence" value="ECO:0007669"/>
    <property type="project" value="TreeGrafter"/>
</dbReference>
<dbReference type="PANTHER" id="PTHR24416:SF617">
    <property type="entry name" value="RET ONCOGENE, ISOFORM A"/>
    <property type="match status" value="1"/>
</dbReference>
<dbReference type="InterPro" id="IPR001245">
    <property type="entry name" value="Ser-Thr/Tyr_kinase_cat_dom"/>
</dbReference>
<evidence type="ECO:0000256" key="2">
    <source>
        <dbReference type="ARBA" id="ARBA00051243"/>
    </source>
</evidence>
<dbReference type="Pfam" id="PF07714">
    <property type="entry name" value="PK_Tyr_Ser-Thr"/>
    <property type="match status" value="2"/>
</dbReference>
<protein>
    <submittedName>
        <fullName evidence="9">Angiopoietin-1 receptor</fullName>
    </submittedName>
</protein>
<dbReference type="PIRSF" id="PIRSF000615">
    <property type="entry name" value="TyrPK_CSF1-R"/>
    <property type="match status" value="1"/>
</dbReference>
<dbReference type="PROSITE" id="PS50011">
    <property type="entry name" value="PROTEIN_KINASE_DOM"/>
    <property type="match status" value="1"/>
</dbReference>
<comment type="subcellular location">
    <subcellularLocation>
        <location evidence="1">Membrane</location>
        <topology evidence="1">Single-pass membrane protein</topology>
    </subcellularLocation>
</comment>
<dbReference type="PROSITE" id="PS00107">
    <property type="entry name" value="PROTEIN_KINASE_ATP"/>
    <property type="match status" value="1"/>
</dbReference>
<feature type="binding site" evidence="5">
    <location>
        <position position="193"/>
    </location>
    <ligand>
        <name>Mg(2+)</name>
        <dbReference type="ChEBI" id="CHEBI:18420"/>
    </ligand>
</feature>
<keyword evidence="7" id="KW-0812">Transmembrane</keyword>
<feature type="active site" description="Proton acceptor" evidence="3">
    <location>
        <position position="188"/>
    </location>
</feature>
<dbReference type="EMBL" id="LJIJ01004886">
    <property type="protein sequence ID" value="ODM87663.1"/>
    <property type="molecule type" value="Genomic_DNA"/>
</dbReference>
<dbReference type="OMA" id="CCFINDV"/>
<dbReference type="InterPro" id="IPR008266">
    <property type="entry name" value="Tyr_kinase_AS"/>
</dbReference>
<feature type="binding site" evidence="4">
    <location>
        <begin position="31"/>
        <end position="38"/>
    </location>
    <ligand>
        <name>ATP</name>
        <dbReference type="ChEBI" id="CHEBI:30616"/>
    </ligand>
</feature>
<comment type="catalytic activity">
    <reaction evidence="2">
        <text>L-tyrosyl-[protein] + ATP = O-phospho-L-tyrosyl-[protein] + ADP + H(+)</text>
        <dbReference type="Rhea" id="RHEA:10596"/>
        <dbReference type="Rhea" id="RHEA-COMP:10136"/>
        <dbReference type="Rhea" id="RHEA-COMP:20101"/>
        <dbReference type="ChEBI" id="CHEBI:15378"/>
        <dbReference type="ChEBI" id="CHEBI:30616"/>
        <dbReference type="ChEBI" id="CHEBI:46858"/>
        <dbReference type="ChEBI" id="CHEBI:61978"/>
        <dbReference type="ChEBI" id="CHEBI:456216"/>
        <dbReference type="EC" id="2.7.10.1"/>
    </reaction>
</comment>
<dbReference type="GO" id="GO:0007169">
    <property type="term" value="P:cell surface receptor protein tyrosine kinase signaling pathway"/>
    <property type="evidence" value="ECO:0007669"/>
    <property type="project" value="TreeGrafter"/>
</dbReference>
<dbReference type="GO" id="GO:0046872">
    <property type="term" value="F:metal ion binding"/>
    <property type="evidence" value="ECO:0007669"/>
    <property type="project" value="UniProtKB-KW"/>
</dbReference>
<dbReference type="GO" id="GO:0005886">
    <property type="term" value="C:plasma membrane"/>
    <property type="evidence" value="ECO:0007669"/>
    <property type="project" value="TreeGrafter"/>
</dbReference>
<keyword evidence="4 6" id="KW-0547">Nucleotide-binding</keyword>
<dbReference type="InterPro" id="IPR011009">
    <property type="entry name" value="Kinase-like_dom_sf"/>
</dbReference>
<evidence type="ECO:0000256" key="6">
    <source>
        <dbReference type="PROSITE-ProRule" id="PRU10141"/>
    </source>
</evidence>
<keyword evidence="9" id="KW-0675">Receptor</keyword>
<dbReference type="Gene3D" id="3.30.200.20">
    <property type="entry name" value="Phosphorylase Kinase, domain 1"/>
    <property type="match status" value="1"/>
</dbReference>
<dbReference type="InterPro" id="IPR000719">
    <property type="entry name" value="Prot_kinase_dom"/>
</dbReference>
<evidence type="ECO:0000313" key="9">
    <source>
        <dbReference type="EMBL" id="ODM87663.1"/>
    </source>
</evidence>
<feature type="domain" description="Protein kinase" evidence="8">
    <location>
        <begin position="24"/>
        <end position="287"/>
    </location>
</feature>
<keyword evidence="10" id="KW-1185">Reference proteome</keyword>
<keyword evidence="7" id="KW-0472">Membrane</keyword>
<proteinExistence type="predicted"/>
<evidence type="ECO:0000313" key="10">
    <source>
        <dbReference type="Proteomes" id="UP000094527"/>
    </source>
</evidence>
<dbReference type="InterPro" id="IPR017441">
    <property type="entry name" value="Protein_kinase_ATP_BS"/>
</dbReference>
<sequence length="287" mass="32351">MASYVGMNMKYDRQLEIQLSHVKIDKTKILGSGKFGTVYNASLLQNSIFSEVAAKIPIPGSKEATKSILCEIKVMAFLGNHPNVLRLIGASTAGIRRGNQEFKNKVCCFINDVKVVFFLQGNVYVFTEYCKHGSLLSYLHSKVGTFGNEITKAPDLDRVGLVQQFCRFGKEVAVGMDYICSKKVVHGDLSARNILLDENLVCKISDFGLSTKLYNAAYLNKKLAYVPWRWMAIETLDRMSFSSKSDVWSFGIVLWEIFSMGYCSFILSSFPENIFKWKFHFKLAGLS</sequence>
<dbReference type="Gene3D" id="1.10.510.10">
    <property type="entry name" value="Transferase(Phosphotransferase) domain 1"/>
    <property type="match status" value="1"/>
</dbReference>
<organism evidence="9 10">
    <name type="scientific">Orchesella cincta</name>
    <name type="common">Springtail</name>
    <name type="synonym">Podura cincta</name>
    <dbReference type="NCBI Taxonomy" id="48709"/>
    <lineage>
        <taxon>Eukaryota</taxon>
        <taxon>Metazoa</taxon>
        <taxon>Ecdysozoa</taxon>
        <taxon>Arthropoda</taxon>
        <taxon>Hexapoda</taxon>
        <taxon>Collembola</taxon>
        <taxon>Entomobryomorpha</taxon>
        <taxon>Entomobryoidea</taxon>
        <taxon>Orchesellidae</taxon>
        <taxon>Orchesellinae</taxon>
        <taxon>Orchesella</taxon>
    </lineage>
</organism>
<evidence type="ECO:0000256" key="4">
    <source>
        <dbReference type="PIRSR" id="PIRSR000615-2"/>
    </source>
</evidence>
<dbReference type="Proteomes" id="UP000094527">
    <property type="component" value="Unassembled WGS sequence"/>
</dbReference>
<evidence type="ECO:0000256" key="5">
    <source>
        <dbReference type="PIRSR" id="PIRSR000615-3"/>
    </source>
</evidence>
<feature type="binding site" evidence="4">
    <location>
        <position position="192"/>
    </location>
    <ligand>
        <name>ATP</name>
        <dbReference type="ChEBI" id="CHEBI:30616"/>
    </ligand>
</feature>
<dbReference type="PANTHER" id="PTHR24416">
    <property type="entry name" value="TYROSINE-PROTEIN KINASE RECEPTOR"/>
    <property type="match status" value="1"/>
</dbReference>